<comment type="caution">
    <text evidence="1">The sequence shown here is derived from an EMBL/GenBank/DDBJ whole genome shotgun (WGS) entry which is preliminary data.</text>
</comment>
<dbReference type="Proteomes" id="UP001244552">
    <property type="component" value="Unassembled WGS sequence"/>
</dbReference>
<protein>
    <recommendedName>
        <fullName evidence="3">Transposase</fullName>
    </recommendedName>
</protein>
<organism evidence="1 2">
    <name type="scientific">Azospirillum picis</name>
    <dbReference type="NCBI Taxonomy" id="488438"/>
    <lineage>
        <taxon>Bacteria</taxon>
        <taxon>Pseudomonadati</taxon>
        <taxon>Pseudomonadota</taxon>
        <taxon>Alphaproteobacteria</taxon>
        <taxon>Rhodospirillales</taxon>
        <taxon>Azospirillaceae</taxon>
        <taxon>Azospirillum</taxon>
    </lineage>
</organism>
<evidence type="ECO:0000313" key="2">
    <source>
        <dbReference type="Proteomes" id="UP001244552"/>
    </source>
</evidence>
<keyword evidence="2" id="KW-1185">Reference proteome</keyword>
<gene>
    <name evidence="1" type="ORF">QO018_000472</name>
</gene>
<sequence>MVETVFRKINEVRRVATRRDNPGTGSAAGIHLVAAVLATR</sequence>
<evidence type="ECO:0008006" key="3">
    <source>
        <dbReference type="Google" id="ProtNLM"/>
    </source>
</evidence>
<accession>A0ABU0MDX9</accession>
<dbReference type="EMBL" id="JAUSVU010000001">
    <property type="protein sequence ID" value="MDQ0531640.1"/>
    <property type="molecule type" value="Genomic_DNA"/>
</dbReference>
<proteinExistence type="predicted"/>
<name>A0ABU0MDX9_9PROT</name>
<evidence type="ECO:0000313" key="1">
    <source>
        <dbReference type="EMBL" id="MDQ0531640.1"/>
    </source>
</evidence>
<reference evidence="1 2" key="1">
    <citation type="submission" date="2023-07" db="EMBL/GenBank/DDBJ databases">
        <title>Genomic Encyclopedia of Type Strains, Phase IV (KMG-IV): sequencing the most valuable type-strain genomes for metagenomic binning, comparative biology and taxonomic classification.</title>
        <authorList>
            <person name="Goeker M."/>
        </authorList>
    </citation>
    <scope>NUCLEOTIDE SEQUENCE [LARGE SCALE GENOMIC DNA]</scope>
    <source>
        <strain evidence="1 2">DSM 19922</strain>
    </source>
</reference>